<feature type="region of interest" description="Disordered" evidence="1">
    <location>
        <begin position="176"/>
        <end position="197"/>
    </location>
</feature>
<sequence length="216" mass="23401">MMMVMVLMIAKVFGIFRIRLAAAVHRVVAIVHPQQPLLALELALAGRDIATIGVATLALLDEKDVSVVSISDSESELVPDSAVPDEVSSFESSLPSSLLLAVLFFCTIGFGLLWLLRQTGPQVPLAYPNVHRLKVARAPPETDPVVFYTAATESGTLSHCTIRTLRVTNRGRRYASEALGRSSKSERTNDVTNAGKVESGRHLDGLVSDMAHINQR</sequence>
<evidence type="ECO:0000313" key="4">
    <source>
        <dbReference type="EnsemblMetazoa" id="AMEC012254-PA"/>
    </source>
</evidence>
<dbReference type="Proteomes" id="UP000075902">
    <property type="component" value="Unassembled WGS sequence"/>
</dbReference>
<feature type="transmembrane region" description="Helical" evidence="2">
    <location>
        <begin position="98"/>
        <end position="116"/>
    </location>
</feature>
<keyword evidence="2" id="KW-1133">Transmembrane helix</keyword>
<evidence type="ECO:0008006" key="6">
    <source>
        <dbReference type="Google" id="ProtNLM"/>
    </source>
</evidence>
<reference evidence="5" key="1">
    <citation type="submission" date="2014-01" db="EMBL/GenBank/DDBJ databases">
        <title>The Genome Sequence of Anopheles melas CM1001059_A (V2).</title>
        <authorList>
            <consortium name="The Broad Institute Genomics Platform"/>
            <person name="Neafsey D.E."/>
            <person name="Besansky N."/>
            <person name="Howell P."/>
            <person name="Walton C."/>
            <person name="Young S.K."/>
            <person name="Zeng Q."/>
            <person name="Gargeya S."/>
            <person name="Fitzgerald M."/>
            <person name="Haas B."/>
            <person name="Abouelleil A."/>
            <person name="Allen A.W."/>
            <person name="Alvarado L."/>
            <person name="Arachchi H.M."/>
            <person name="Berlin A.M."/>
            <person name="Chapman S.B."/>
            <person name="Gainer-Dewar J."/>
            <person name="Goldberg J."/>
            <person name="Griggs A."/>
            <person name="Gujja S."/>
            <person name="Hansen M."/>
            <person name="Howarth C."/>
            <person name="Imamovic A."/>
            <person name="Ireland A."/>
            <person name="Larimer J."/>
            <person name="McCowan C."/>
            <person name="Murphy C."/>
            <person name="Pearson M."/>
            <person name="Poon T.W."/>
            <person name="Priest M."/>
            <person name="Roberts A."/>
            <person name="Saif S."/>
            <person name="Shea T."/>
            <person name="Sisk P."/>
            <person name="Sykes S."/>
            <person name="Wortman J."/>
            <person name="Nusbaum C."/>
            <person name="Birren B."/>
        </authorList>
    </citation>
    <scope>NUCLEOTIDE SEQUENCE [LARGE SCALE GENOMIC DNA]</scope>
    <source>
        <strain evidence="5">CM1001059</strain>
    </source>
</reference>
<keyword evidence="5" id="KW-1185">Reference proteome</keyword>
<keyword evidence="3" id="KW-0732">Signal</keyword>
<organism evidence="4 5">
    <name type="scientific">Anopheles melas</name>
    <dbReference type="NCBI Taxonomy" id="34690"/>
    <lineage>
        <taxon>Eukaryota</taxon>
        <taxon>Metazoa</taxon>
        <taxon>Ecdysozoa</taxon>
        <taxon>Arthropoda</taxon>
        <taxon>Hexapoda</taxon>
        <taxon>Insecta</taxon>
        <taxon>Pterygota</taxon>
        <taxon>Neoptera</taxon>
        <taxon>Endopterygota</taxon>
        <taxon>Diptera</taxon>
        <taxon>Nematocera</taxon>
        <taxon>Culicoidea</taxon>
        <taxon>Culicidae</taxon>
        <taxon>Anophelinae</taxon>
        <taxon>Anopheles</taxon>
    </lineage>
</organism>
<keyword evidence="2" id="KW-0812">Transmembrane</keyword>
<keyword evidence="2" id="KW-0472">Membrane</keyword>
<feature type="chain" id="PRO_5008137594" description="Fibronectin type III domain-containing protein" evidence="3">
    <location>
        <begin position="24"/>
        <end position="216"/>
    </location>
</feature>
<feature type="signal peptide" evidence="3">
    <location>
        <begin position="1"/>
        <end position="23"/>
    </location>
</feature>
<evidence type="ECO:0000256" key="3">
    <source>
        <dbReference type="SAM" id="SignalP"/>
    </source>
</evidence>
<dbReference type="EnsemblMetazoa" id="AMEC012254-RA">
    <property type="protein sequence ID" value="AMEC012254-PA"/>
    <property type="gene ID" value="AMEC012254"/>
</dbReference>
<dbReference type="AlphaFoldDB" id="A0A182U1M0"/>
<reference evidence="4" key="2">
    <citation type="submission" date="2020-05" db="UniProtKB">
        <authorList>
            <consortium name="EnsemblMetazoa"/>
        </authorList>
    </citation>
    <scope>IDENTIFICATION</scope>
    <source>
        <strain evidence="4">CM1001059</strain>
    </source>
</reference>
<protein>
    <recommendedName>
        <fullName evidence="6">Fibronectin type III domain-containing protein</fullName>
    </recommendedName>
</protein>
<evidence type="ECO:0000313" key="5">
    <source>
        <dbReference type="Proteomes" id="UP000075902"/>
    </source>
</evidence>
<evidence type="ECO:0000256" key="1">
    <source>
        <dbReference type="SAM" id="MobiDB-lite"/>
    </source>
</evidence>
<name>A0A182U1M0_9DIPT</name>
<evidence type="ECO:0000256" key="2">
    <source>
        <dbReference type="SAM" id="Phobius"/>
    </source>
</evidence>
<proteinExistence type="predicted"/>
<dbReference type="VEuPathDB" id="VectorBase:AMEC012254"/>
<accession>A0A182U1M0</accession>